<organism evidence="1 2">
    <name type="scientific">Cichorium intybus</name>
    <name type="common">Chicory</name>
    <dbReference type="NCBI Taxonomy" id="13427"/>
    <lineage>
        <taxon>Eukaryota</taxon>
        <taxon>Viridiplantae</taxon>
        <taxon>Streptophyta</taxon>
        <taxon>Embryophyta</taxon>
        <taxon>Tracheophyta</taxon>
        <taxon>Spermatophyta</taxon>
        <taxon>Magnoliopsida</taxon>
        <taxon>eudicotyledons</taxon>
        <taxon>Gunneridae</taxon>
        <taxon>Pentapetalae</taxon>
        <taxon>asterids</taxon>
        <taxon>campanulids</taxon>
        <taxon>Asterales</taxon>
        <taxon>Asteraceae</taxon>
        <taxon>Cichorioideae</taxon>
        <taxon>Cichorieae</taxon>
        <taxon>Cichoriinae</taxon>
        <taxon>Cichorium</taxon>
    </lineage>
</organism>
<proteinExistence type="predicted"/>
<keyword evidence="2" id="KW-1185">Reference proteome</keyword>
<gene>
    <name evidence="1" type="ORF">L2E82_07180</name>
</gene>
<comment type="caution">
    <text evidence="1">The sequence shown here is derived from an EMBL/GenBank/DDBJ whole genome shotgun (WGS) entry which is preliminary data.</text>
</comment>
<dbReference type="Proteomes" id="UP001055811">
    <property type="component" value="Linkage Group LG02"/>
</dbReference>
<accession>A0ACB9G4Z4</accession>
<reference evidence="2" key="1">
    <citation type="journal article" date="2022" name="Mol. Ecol. Resour.">
        <title>The genomes of chicory, endive, great burdock and yacon provide insights into Asteraceae palaeo-polyploidization history and plant inulin production.</title>
        <authorList>
            <person name="Fan W."/>
            <person name="Wang S."/>
            <person name="Wang H."/>
            <person name="Wang A."/>
            <person name="Jiang F."/>
            <person name="Liu H."/>
            <person name="Zhao H."/>
            <person name="Xu D."/>
            <person name="Zhang Y."/>
        </authorList>
    </citation>
    <scope>NUCLEOTIDE SEQUENCE [LARGE SCALE GENOMIC DNA]</scope>
    <source>
        <strain evidence="2">cv. Punajuju</strain>
    </source>
</reference>
<evidence type="ECO:0000313" key="1">
    <source>
        <dbReference type="EMBL" id="KAI3778135.1"/>
    </source>
</evidence>
<evidence type="ECO:0000313" key="2">
    <source>
        <dbReference type="Proteomes" id="UP001055811"/>
    </source>
</evidence>
<reference evidence="1 2" key="2">
    <citation type="journal article" date="2022" name="Mol. Ecol. Resour.">
        <title>The genomes of chicory, endive, great burdock and yacon provide insights into Asteraceae paleo-polyploidization history and plant inulin production.</title>
        <authorList>
            <person name="Fan W."/>
            <person name="Wang S."/>
            <person name="Wang H."/>
            <person name="Wang A."/>
            <person name="Jiang F."/>
            <person name="Liu H."/>
            <person name="Zhao H."/>
            <person name="Xu D."/>
            <person name="Zhang Y."/>
        </authorList>
    </citation>
    <scope>NUCLEOTIDE SEQUENCE [LARGE SCALE GENOMIC DNA]</scope>
    <source>
        <strain evidence="2">cv. Punajuju</strain>
        <tissue evidence="1">Leaves</tissue>
    </source>
</reference>
<dbReference type="EMBL" id="CM042010">
    <property type="protein sequence ID" value="KAI3778135.1"/>
    <property type="molecule type" value="Genomic_DNA"/>
</dbReference>
<name>A0ACB9G4Z4_CICIN</name>
<sequence>MTVNRKSPVYIEIVLIEEIYSVGITDQRHAPEVDGRIIMGRVDCTEEVDLCKTLVAREIARKSFFRK</sequence>
<protein>
    <submittedName>
        <fullName evidence="1">Uncharacterized protein</fullName>
    </submittedName>
</protein>